<keyword evidence="1" id="KW-1133">Transmembrane helix</keyword>
<accession>D1QUJ3</accession>
<keyword evidence="1" id="KW-0472">Membrane</keyword>
<dbReference type="EMBL" id="ACUZ02000047">
    <property type="protein sequence ID" value="EFB30995.1"/>
    <property type="molecule type" value="Genomic_DNA"/>
</dbReference>
<feature type="transmembrane region" description="Helical" evidence="1">
    <location>
        <begin position="56"/>
        <end position="79"/>
    </location>
</feature>
<dbReference type="HOGENOM" id="CLU_2539765_0_0_10"/>
<dbReference type="Proteomes" id="UP000004079">
    <property type="component" value="Unassembled WGS sequence"/>
</dbReference>
<name>D1QUJ3_9BACT</name>
<evidence type="ECO:0000256" key="1">
    <source>
        <dbReference type="SAM" id="Phobius"/>
    </source>
</evidence>
<protein>
    <submittedName>
        <fullName evidence="2">Uncharacterized protein</fullName>
    </submittedName>
</protein>
<evidence type="ECO:0000313" key="3">
    <source>
        <dbReference type="Proteomes" id="UP000004079"/>
    </source>
</evidence>
<gene>
    <name evidence="2" type="ORF">HMPREF0971_02678</name>
</gene>
<dbReference type="AlphaFoldDB" id="D1QUJ3"/>
<evidence type="ECO:0000313" key="2">
    <source>
        <dbReference type="EMBL" id="EFB30995.1"/>
    </source>
</evidence>
<sequence length="83" mass="9402">MRCKGMKSFLYIQNFFVLFLKLSLILLDVCPANRAGDFISNVFKVTGTNGGNHMFLFYKDASPLLLCVGVNAIYMYFFISNAQ</sequence>
<comment type="caution">
    <text evidence="2">The sequence shown here is derived from an EMBL/GenBank/DDBJ whole genome shotgun (WGS) entry which is preliminary data.</text>
</comment>
<reference evidence="2 3" key="1">
    <citation type="submission" date="2009-11" db="EMBL/GenBank/DDBJ databases">
        <authorList>
            <person name="Weinstock G."/>
            <person name="Sodergren E."/>
            <person name="Clifton S."/>
            <person name="Fulton L."/>
            <person name="Fulton B."/>
            <person name="Courtney L."/>
            <person name="Fronick C."/>
            <person name="Harrison M."/>
            <person name="Strong C."/>
            <person name="Farmer C."/>
            <person name="Delahaunty K."/>
            <person name="Markovic C."/>
            <person name="Hall O."/>
            <person name="Minx P."/>
            <person name="Tomlinson C."/>
            <person name="Mitreva M."/>
            <person name="Nelson J."/>
            <person name="Hou S."/>
            <person name="Wollam A."/>
            <person name="Pepin K.H."/>
            <person name="Johnson M."/>
            <person name="Bhonagiri V."/>
            <person name="Nash W.E."/>
            <person name="Warren W."/>
            <person name="Chinwalla A."/>
            <person name="Mardis E.R."/>
            <person name="Wilson R.K."/>
        </authorList>
    </citation>
    <scope>NUCLEOTIDE SEQUENCE [LARGE SCALE GENOMIC DNA]</scope>
    <source>
        <strain evidence="2 3">F0302</strain>
    </source>
</reference>
<keyword evidence="1" id="KW-0812">Transmembrane</keyword>
<organism evidence="2 3">
    <name type="scientific">Segatella oris F0302</name>
    <dbReference type="NCBI Taxonomy" id="649760"/>
    <lineage>
        <taxon>Bacteria</taxon>
        <taxon>Pseudomonadati</taxon>
        <taxon>Bacteroidota</taxon>
        <taxon>Bacteroidia</taxon>
        <taxon>Bacteroidales</taxon>
        <taxon>Prevotellaceae</taxon>
        <taxon>Segatella</taxon>
    </lineage>
</organism>
<proteinExistence type="predicted"/>